<keyword evidence="12" id="KW-0032">Aminotransferase</keyword>
<evidence type="ECO:0000256" key="4">
    <source>
        <dbReference type="ARBA" id="ARBA00005072"/>
    </source>
</evidence>
<comment type="catalytic activity">
    <reaction evidence="11">
        <text>L-leucine + 2-oxoglutarate = 4-methyl-2-oxopentanoate + L-glutamate</text>
        <dbReference type="Rhea" id="RHEA:18321"/>
        <dbReference type="ChEBI" id="CHEBI:16810"/>
        <dbReference type="ChEBI" id="CHEBI:17865"/>
        <dbReference type="ChEBI" id="CHEBI:29985"/>
        <dbReference type="ChEBI" id="CHEBI:57427"/>
        <dbReference type="EC" id="2.6.1.42"/>
    </reaction>
</comment>
<comment type="pathway">
    <text evidence="4">Amino-acid biosynthesis; L-leucine biosynthesis; L-leucine from 3-methyl-2-oxobutanoate: step 4/4.</text>
</comment>
<protein>
    <recommendedName>
        <fullName evidence="7">Probable branched-chain-amino-acid aminotransferase</fullName>
        <ecNumber evidence="6">2.6.1.42</ecNumber>
    </recommendedName>
</protein>
<comment type="function">
    <text evidence="1">Acts on leucine, isoleucine and valine.</text>
</comment>
<sequence>MTWLWLNDGLVPADQARIDPADRGLTLGDGLFETMRVADGRIAHLSRHLDRLRQGAAILCFPPPDLDRIEDALCQVLRRNDVAHGALRLTLTRGAGPRGLLPPPRPAPTLLVVPFSAAASGAAVPPPARVVVSTRITRDAASPLSRVKSLNYLPNILARLEAEQRGADDALLLNAAGRLAESTISTLLVSCDDGLLTPPLDDGALPGIARAVLLARGLAAEAPLTPGDVRAARGALLVNSLSVRPIASLDGDPLPCPDGLADRVRAALRD</sequence>
<dbReference type="SUPFAM" id="SSF56752">
    <property type="entry name" value="D-aminoacid aminotransferase-like PLP-dependent enzymes"/>
    <property type="match status" value="1"/>
</dbReference>
<evidence type="ECO:0000256" key="9">
    <source>
        <dbReference type="ARBA" id="ARBA00048212"/>
    </source>
</evidence>
<dbReference type="CDD" id="cd00449">
    <property type="entry name" value="PLPDE_IV"/>
    <property type="match status" value="1"/>
</dbReference>
<dbReference type="InterPro" id="IPR001544">
    <property type="entry name" value="Aminotrans_IV"/>
</dbReference>
<evidence type="ECO:0000313" key="12">
    <source>
        <dbReference type="EMBL" id="XAE41407.1"/>
    </source>
</evidence>
<proteinExistence type="inferred from homology"/>
<dbReference type="Pfam" id="PF01063">
    <property type="entry name" value="Aminotran_4"/>
    <property type="match status" value="1"/>
</dbReference>
<dbReference type="Proteomes" id="UP001449795">
    <property type="component" value="Chromosome"/>
</dbReference>
<dbReference type="Gene3D" id="3.20.10.10">
    <property type="entry name" value="D-amino Acid Aminotransferase, subunit A, domain 2"/>
    <property type="match status" value="1"/>
</dbReference>
<dbReference type="InterPro" id="IPR050571">
    <property type="entry name" value="Class-IV_PLP-Dep_Aminotrnsfr"/>
</dbReference>
<dbReference type="EMBL" id="CP152276">
    <property type="protein sequence ID" value="XAE41407.1"/>
    <property type="molecule type" value="Genomic_DNA"/>
</dbReference>
<keyword evidence="12" id="KW-0808">Transferase</keyword>
<evidence type="ECO:0000256" key="3">
    <source>
        <dbReference type="ARBA" id="ARBA00004931"/>
    </source>
</evidence>
<evidence type="ECO:0000256" key="6">
    <source>
        <dbReference type="ARBA" id="ARBA00013053"/>
    </source>
</evidence>
<comment type="pathway">
    <text evidence="3">Amino-acid biosynthesis; L-valine biosynthesis; L-valine from pyruvate: step 4/4.</text>
</comment>
<evidence type="ECO:0000256" key="2">
    <source>
        <dbReference type="ARBA" id="ARBA00004824"/>
    </source>
</evidence>
<organism evidence="12 13">
    <name type="scientific">Nguyenibacter vanlangensis</name>
    <dbReference type="NCBI Taxonomy" id="1216886"/>
    <lineage>
        <taxon>Bacteria</taxon>
        <taxon>Pseudomonadati</taxon>
        <taxon>Pseudomonadota</taxon>
        <taxon>Alphaproteobacteria</taxon>
        <taxon>Acetobacterales</taxon>
        <taxon>Acetobacteraceae</taxon>
        <taxon>Nguyenibacter</taxon>
    </lineage>
</organism>
<evidence type="ECO:0000256" key="1">
    <source>
        <dbReference type="ARBA" id="ARBA00003109"/>
    </source>
</evidence>
<comment type="catalytic activity">
    <reaction evidence="9">
        <text>L-valine + 2-oxoglutarate = 3-methyl-2-oxobutanoate + L-glutamate</text>
        <dbReference type="Rhea" id="RHEA:24813"/>
        <dbReference type="ChEBI" id="CHEBI:11851"/>
        <dbReference type="ChEBI" id="CHEBI:16810"/>
        <dbReference type="ChEBI" id="CHEBI:29985"/>
        <dbReference type="ChEBI" id="CHEBI:57762"/>
        <dbReference type="EC" id="2.6.1.42"/>
    </reaction>
</comment>
<evidence type="ECO:0000256" key="7">
    <source>
        <dbReference type="ARBA" id="ARBA00014472"/>
    </source>
</evidence>
<evidence type="ECO:0000256" key="11">
    <source>
        <dbReference type="ARBA" id="ARBA00049229"/>
    </source>
</evidence>
<dbReference type="GO" id="GO:0008483">
    <property type="term" value="F:transaminase activity"/>
    <property type="evidence" value="ECO:0007669"/>
    <property type="project" value="UniProtKB-KW"/>
</dbReference>
<comment type="pathway">
    <text evidence="2">Amino-acid biosynthesis; L-isoleucine biosynthesis; L-isoleucine from 2-oxobutanoate: step 4/4.</text>
</comment>
<evidence type="ECO:0000256" key="8">
    <source>
        <dbReference type="ARBA" id="ARBA00023304"/>
    </source>
</evidence>
<evidence type="ECO:0000313" key="13">
    <source>
        <dbReference type="Proteomes" id="UP001449795"/>
    </source>
</evidence>
<dbReference type="Gene3D" id="3.30.470.10">
    <property type="match status" value="1"/>
</dbReference>
<comment type="catalytic activity">
    <reaction evidence="10">
        <text>L-isoleucine + 2-oxoglutarate = (S)-3-methyl-2-oxopentanoate + L-glutamate</text>
        <dbReference type="Rhea" id="RHEA:24801"/>
        <dbReference type="ChEBI" id="CHEBI:16810"/>
        <dbReference type="ChEBI" id="CHEBI:29985"/>
        <dbReference type="ChEBI" id="CHEBI:35146"/>
        <dbReference type="ChEBI" id="CHEBI:58045"/>
        <dbReference type="EC" id="2.6.1.42"/>
    </reaction>
</comment>
<dbReference type="InterPro" id="IPR036038">
    <property type="entry name" value="Aminotransferase-like"/>
</dbReference>
<keyword evidence="13" id="KW-1185">Reference proteome</keyword>
<evidence type="ECO:0000256" key="5">
    <source>
        <dbReference type="ARBA" id="ARBA00009320"/>
    </source>
</evidence>
<keyword evidence="8" id="KW-0028">Amino-acid biosynthesis</keyword>
<dbReference type="EC" id="2.6.1.42" evidence="6"/>
<dbReference type="InterPro" id="IPR043131">
    <property type="entry name" value="BCAT-like_N"/>
</dbReference>
<dbReference type="PANTHER" id="PTHR42743:SF11">
    <property type="entry name" value="AMINODEOXYCHORISMATE LYASE"/>
    <property type="match status" value="1"/>
</dbReference>
<comment type="similarity">
    <text evidence="5">Belongs to the class-IV pyridoxal-phosphate-dependent aminotransferase family.</text>
</comment>
<gene>
    <name evidence="12" type="ORF">AAC691_13995</name>
</gene>
<dbReference type="InterPro" id="IPR043132">
    <property type="entry name" value="BCAT-like_C"/>
</dbReference>
<reference evidence="12 13" key="1">
    <citation type="submission" date="2024-04" db="EMBL/GenBank/DDBJ databases">
        <title>Complete genome sequence of Nguyenibacter vanlangesis HBCM-1154, a strain capable of nitrogen fixation, IAA production, and phosphorus solubilization isolated from sugarcane soil.</title>
        <authorList>
            <person name="MY HANH P."/>
        </authorList>
    </citation>
    <scope>NUCLEOTIDE SEQUENCE [LARGE SCALE GENOMIC DNA]</scope>
    <source>
        <strain evidence="12 13">HBCM 1154</strain>
    </source>
</reference>
<name>A0ABZ3D0W8_9PROT</name>
<dbReference type="RefSeq" id="WP_342627354.1">
    <property type="nucleotide sequence ID" value="NZ_CP152276.1"/>
</dbReference>
<evidence type="ECO:0000256" key="10">
    <source>
        <dbReference type="ARBA" id="ARBA00048798"/>
    </source>
</evidence>
<keyword evidence="8" id="KW-0100">Branched-chain amino acid biosynthesis</keyword>
<dbReference type="PANTHER" id="PTHR42743">
    <property type="entry name" value="AMINO-ACID AMINOTRANSFERASE"/>
    <property type="match status" value="1"/>
</dbReference>
<accession>A0ABZ3D0W8</accession>